<dbReference type="RefSeq" id="WP_137814884.1">
    <property type="nucleotide sequence ID" value="NZ_BJFL01000018.1"/>
</dbReference>
<dbReference type="Proteomes" id="UP000298860">
    <property type="component" value="Unassembled WGS sequence"/>
</dbReference>
<comment type="caution">
    <text evidence="2">The sequence shown here is derived from an EMBL/GenBank/DDBJ whole genome shotgun (WGS) entry which is preliminary data.</text>
</comment>
<evidence type="ECO:0000313" key="2">
    <source>
        <dbReference type="EMBL" id="GDY31830.1"/>
    </source>
</evidence>
<evidence type="ECO:0000256" key="1">
    <source>
        <dbReference type="SAM" id="MobiDB-lite"/>
    </source>
</evidence>
<feature type="region of interest" description="Disordered" evidence="1">
    <location>
        <begin position="492"/>
        <end position="519"/>
    </location>
</feature>
<sequence length="757" mass="82075">MTELVLDGCRSTPLGGYLTALGLVRAVTRLLDDEVTGRWQRQRFVLDTRRCTTVDELADRLHARFEPEAVVSPWNAGSGFAGNGRNPTAERLLREVRDSTDERWAVLREAVAAGDRVVETGRRLGWAGKGPELWDKARKPDVLRLCRNEFPDRAVAWVDAAVALGQDADPAYSRLLGTGGNFGRQDLSVTYLARASVVRTDRRSLRWLRALLTSREDVPYLRDAVGQFDPGRAGGIQSSPNEKSDDKGFVNPWAFLLTIEGALLFATAVVRRHGAGYQRAALPFQVRATAAGYASAATEEGALGELWAPEWGSPATLGEVAHLLGEGRAEWNEHPARSGLDFVRAVATLGVDRGITAFNRNVFVNRLGQNPLAIPAGRVEVRRRGGVRLLAALDGWLDALNRADPPAAVATRVRAVEQAVFTHAARGDTRDLVDVFLAVGRCHEAVARSGVVRDRVRPLVLNEGPALWRALRPACATDTELRLALAWATARDTPEATGETEAEAADEADAEAADETGADVRRPRAVPTMGGLRPLLSPVIGTVGRDWVPRWSDAPQRVSLAGGVARALAEAARRRGFPGEVREVVTEVPAAVRGVRLAWRRGLRPRPADAEAFARDRVDTHRLGDLLAGLLTVDWHRTPDDQLGDGPTIDPAVNLLVPFTSVDPIVVPTDDGERRILPRPGAHWPALLAAGRADEVLADAARRLRIAGLRHVITPTGTRLDGAALAAVLLLRFPENDHKAALRRVAVLSEKSKEKSA</sequence>
<proteinExistence type="predicted"/>
<dbReference type="AlphaFoldDB" id="A0A4D4JA03"/>
<feature type="compositionally biased region" description="Acidic residues" evidence="1">
    <location>
        <begin position="498"/>
        <end position="517"/>
    </location>
</feature>
<protein>
    <recommendedName>
        <fullName evidence="4">Type I-U CRISPR-associated protein Csx17</fullName>
    </recommendedName>
</protein>
<name>A0A4D4JA03_9PSEU</name>
<dbReference type="InterPro" id="IPR026483">
    <property type="entry name" value="Cas_Csx17"/>
</dbReference>
<evidence type="ECO:0008006" key="4">
    <source>
        <dbReference type="Google" id="ProtNLM"/>
    </source>
</evidence>
<organism evidence="2 3">
    <name type="scientific">Gandjariella thermophila</name>
    <dbReference type="NCBI Taxonomy" id="1931992"/>
    <lineage>
        <taxon>Bacteria</taxon>
        <taxon>Bacillati</taxon>
        <taxon>Actinomycetota</taxon>
        <taxon>Actinomycetes</taxon>
        <taxon>Pseudonocardiales</taxon>
        <taxon>Pseudonocardiaceae</taxon>
        <taxon>Gandjariella</taxon>
    </lineage>
</organism>
<dbReference type="NCBIfam" id="TIGR04113">
    <property type="entry name" value="cas_csx17"/>
    <property type="match status" value="1"/>
</dbReference>
<accession>A0A4D4JA03</accession>
<dbReference type="EMBL" id="BJFL01000018">
    <property type="protein sequence ID" value="GDY31830.1"/>
    <property type="molecule type" value="Genomic_DNA"/>
</dbReference>
<keyword evidence="3" id="KW-1185">Reference proteome</keyword>
<gene>
    <name evidence="2" type="ORF">GTS_34630</name>
</gene>
<evidence type="ECO:0000313" key="3">
    <source>
        <dbReference type="Proteomes" id="UP000298860"/>
    </source>
</evidence>
<reference evidence="3" key="1">
    <citation type="submission" date="2019-04" db="EMBL/GenBank/DDBJ databases">
        <title>Draft genome sequence of Pseudonocardiaceae bacterium SL3-2-4.</title>
        <authorList>
            <person name="Ningsih F."/>
            <person name="Yokota A."/>
            <person name="Sakai Y."/>
            <person name="Nanatani K."/>
            <person name="Yabe S."/>
            <person name="Oetari A."/>
            <person name="Sjamsuridzal W."/>
        </authorList>
    </citation>
    <scope>NUCLEOTIDE SEQUENCE [LARGE SCALE GENOMIC DNA]</scope>
    <source>
        <strain evidence="3">SL3-2-4</strain>
    </source>
</reference>
<dbReference type="OrthoDB" id="441343at2"/>